<dbReference type="EMBL" id="KN832974">
    <property type="protein sequence ID" value="KIM89925.1"/>
    <property type="molecule type" value="Genomic_DNA"/>
</dbReference>
<sequence length="58" mass="6885">MSMFLLQRVQVSRGVCAACYQFRNTGIRTLSLFKYYIVLLMRNHVSRCQPPVDCPMRW</sequence>
<organism evidence="1 2">
    <name type="scientific">Piloderma croceum (strain F 1598)</name>
    <dbReference type="NCBI Taxonomy" id="765440"/>
    <lineage>
        <taxon>Eukaryota</taxon>
        <taxon>Fungi</taxon>
        <taxon>Dikarya</taxon>
        <taxon>Basidiomycota</taxon>
        <taxon>Agaricomycotina</taxon>
        <taxon>Agaricomycetes</taxon>
        <taxon>Agaricomycetidae</taxon>
        <taxon>Atheliales</taxon>
        <taxon>Atheliaceae</taxon>
        <taxon>Piloderma</taxon>
    </lineage>
</organism>
<keyword evidence="2" id="KW-1185">Reference proteome</keyword>
<gene>
    <name evidence="1" type="ORF">PILCRDRAFT_812708</name>
</gene>
<dbReference type="AlphaFoldDB" id="A0A0C3G108"/>
<accession>A0A0C3G108</accession>
<proteinExistence type="predicted"/>
<name>A0A0C3G108_PILCF</name>
<dbReference type="InParanoid" id="A0A0C3G108"/>
<protein>
    <submittedName>
        <fullName evidence="1">Uncharacterized protein</fullName>
    </submittedName>
</protein>
<evidence type="ECO:0000313" key="2">
    <source>
        <dbReference type="Proteomes" id="UP000054166"/>
    </source>
</evidence>
<dbReference type="Proteomes" id="UP000054166">
    <property type="component" value="Unassembled WGS sequence"/>
</dbReference>
<evidence type="ECO:0000313" key="1">
    <source>
        <dbReference type="EMBL" id="KIM89925.1"/>
    </source>
</evidence>
<reference evidence="2" key="2">
    <citation type="submission" date="2015-01" db="EMBL/GenBank/DDBJ databases">
        <title>Evolutionary Origins and Diversification of the Mycorrhizal Mutualists.</title>
        <authorList>
            <consortium name="DOE Joint Genome Institute"/>
            <consortium name="Mycorrhizal Genomics Consortium"/>
            <person name="Kohler A."/>
            <person name="Kuo A."/>
            <person name="Nagy L.G."/>
            <person name="Floudas D."/>
            <person name="Copeland A."/>
            <person name="Barry K.W."/>
            <person name="Cichocki N."/>
            <person name="Veneault-Fourrey C."/>
            <person name="LaButti K."/>
            <person name="Lindquist E.A."/>
            <person name="Lipzen A."/>
            <person name="Lundell T."/>
            <person name="Morin E."/>
            <person name="Murat C."/>
            <person name="Riley R."/>
            <person name="Ohm R."/>
            <person name="Sun H."/>
            <person name="Tunlid A."/>
            <person name="Henrissat B."/>
            <person name="Grigoriev I.V."/>
            <person name="Hibbett D.S."/>
            <person name="Martin F."/>
        </authorList>
    </citation>
    <scope>NUCLEOTIDE SEQUENCE [LARGE SCALE GENOMIC DNA]</scope>
    <source>
        <strain evidence="2">F 1598</strain>
    </source>
</reference>
<dbReference type="HOGENOM" id="CLU_2979881_0_0_1"/>
<reference evidence="1 2" key="1">
    <citation type="submission" date="2014-04" db="EMBL/GenBank/DDBJ databases">
        <authorList>
            <consortium name="DOE Joint Genome Institute"/>
            <person name="Kuo A."/>
            <person name="Tarkka M."/>
            <person name="Buscot F."/>
            <person name="Kohler A."/>
            <person name="Nagy L.G."/>
            <person name="Floudas D."/>
            <person name="Copeland A."/>
            <person name="Barry K.W."/>
            <person name="Cichocki N."/>
            <person name="Veneault-Fourrey C."/>
            <person name="LaButti K."/>
            <person name="Lindquist E.A."/>
            <person name="Lipzen A."/>
            <person name="Lundell T."/>
            <person name="Morin E."/>
            <person name="Murat C."/>
            <person name="Sun H."/>
            <person name="Tunlid A."/>
            <person name="Henrissat B."/>
            <person name="Grigoriev I.V."/>
            <person name="Hibbett D.S."/>
            <person name="Martin F."/>
            <person name="Nordberg H.P."/>
            <person name="Cantor M.N."/>
            <person name="Hua S.X."/>
        </authorList>
    </citation>
    <scope>NUCLEOTIDE SEQUENCE [LARGE SCALE GENOMIC DNA]</scope>
    <source>
        <strain evidence="1 2">F 1598</strain>
    </source>
</reference>